<evidence type="ECO:0000313" key="8">
    <source>
        <dbReference type="Proteomes" id="UP000784880"/>
    </source>
</evidence>
<keyword evidence="4 6" id="KW-1133">Transmembrane helix</keyword>
<keyword evidence="8" id="KW-1185">Reference proteome</keyword>
<dbReference type="InterPro" id="IPR043428">
    <property type="entry name" value="LivM-like"/>
</dbReference>
<evidence type="ECO:0000256" key="6">
    <source>
        <dbReference type="SAM" id="Phobius"/>
    </source>
</evidence>
<dbReference type="InterPro" id="IPR001851">
    <property type="entry name" value="ABC_transp_permease"/>
</dbReference>
<protein>
    <submittedName>
        <fullName evidence="7">Branched-chain amino acid ABC transporter permease</fullName>
    </submittedName>
</protein>
<dbReference type="PANTHER" id="PTHR30482:SF17">
    <property type="entry name" value="ABC TRANSPORTER ATP-BINDING PROTEIN"/>
    <property type="match status" value="1"/>
</dbReference>
<feature type="transmembrane region" description="Helical" evidence="6">
    <location>
        <begin position="119"/>
        <end position="135"/>
    </location>
</feature>
<reference evidence="7 8" key="1">
    <citation type="submission" date="2021-06" db="EMBL/GenBank/DDBJ databases">
        <title>Bacillus sp. RD4P76, an endophyte from a halophyte.</title>
        <authorList>
            <person name="Sun J.-Q."/>
        </authorList>
    </citation>
    <scope>NUCLEOTIDE SEQUENCE [LARGE SCALE GENOMIC DNA]</scope>
    <source>
        <strain evidence="7 8">CGMCC 1.15917</strain>
    </source>
</reference>
<evidence type="ECO:0000256" key="1">
    <source>
        <dbReference type="ARBA" id="ARBA00004651"/>
    </source>
</evidence>
<keyword evidence="5 6" id="KW-0472">Membrane</keyword>
<dbReference type="CDD" id="cd06581">
    <property type="entry name" value="TM_PBP1_LivM_like"/>
    <property type="match status" value="1"/>
</dbReference>
<keyword evidence="2" id="KW-1003">Cell membrane</keyword>
<feature type="transmembrane region" description="Helical" evidence="6">
    <location>
        <begin position="12"/>
        <end position="29"/>
    </location>
</feature>
<comment type="subcellular location">
    <subcellularLocation>
        <location evidence="1">Cell membrane</location>
        <topology evidence="1">Multi-pass membrane protein</topology>
    </subcellularLocation>
</comment>
<comment type="caution">
    <text evidence="7">The sequence shown here is derived from an EMBL/GenBank/DDBJ whole genome shotgun (WGS) entry which is preliminary data.</text>
</comment>
<evidence type="ECO:0000256" key="3">
    <source>
        <dbReference type="ARBA" id="ARBA00022692"/>
    </source>
</evidence>
<evidence type="ECO:0000256" key="4">
    <source>
        <dbReference type="ARBA" id="ARBA00022989"/>
    </source>
</evidence>
<organism evidence="7 8">
    <name type="scientific">Evansella tamaricis</name>
    <dbReference type="NCBI Taxonomy" id="2069301"/>
    <lineage>
        <taxon>Bacteria</taxon>
        <taxon>Bacillati</taxon>
        <taxon>Bacillota</taxon>
        <taxon>Bacilli</taxon>
        <taxon>Bacillales</taxon>
        <taxon>Bacillaceae</taxon>
        <taxon>Evansella</taxon>
    </lineage>
</organism>
<feature type="transmembrane region" description="Helical" evidence="6">
    <location>
        <begin position="255"/>
        <end position="279"/>
    </location>
</feature>
<dbReference type="Proteomes" id="UP000784880">
    <property type="component" value="Unassembled WGS sequence"/>
</dbReference>
<dbReference type="EMBL" id="JAHQCS010000174">
    <property type="protein sequence ID" value="MBU9714349.1"/>
    <property type="molecule type" value="Genomic_DNA"/>
</dbReference>
<evidence type="ECO:0000256" key="2">
    <source>
        <dbReference type="ARBA" id="ARBA00022475"/>
    </source>
</evidence>
<sequence>MKNPFQSMTWQKAAWIISLLILFAVPILVSKNSTLFMLTNIFIWAVFAMSYNLLLGYTGIISFGHAMFFGIGAYCFALMARHIPQGELGFLFAFGLTVVICFLLSLVVGLLSLRLRDTFYALITLAVATIFVIIAEQWRTMTMGNDGFNFTAMLSRDLFGFIDLLDRQHVYYIALIFLVSMFVVLKRFIDSPVGRTLQAIRDNEDRVSSLGFAVLNYKLISNIIAGVMAGLAGVVYAISIRFVSPDSVLGVENTIDVLLMTVIGGVGTMLGPIIGAGVVEVSSHYLMGLSHIHPIFERWVILFGIVFILIILFFPAGIVGTINQKLRGKKKEGAS</sequence>
<name>A0ABS6JKZ4_9BACI</name>
<feature type="transmembrane region" description="Helical" evidence="6">
    <location>
        <begin position="299"/>
        <end position="322"/>
    </location>
</feature>
<evidence type="ECO:0000313" key="7">
    <source>
        <dbReference type="EMBL" id="MBU9714349.1"/>
    </source>
</evidence>
<evidence type="ECO:0000256" key="5">
    <source>
        <dbReference type="ARBA" id="ARBA00023136"/>
    </source>
</evidence>
<feature type="transmembrane region" description="Helical" evidence="6">
    <location>
        <begin position="90"/>
        <end position="113"/>
    </location>
</feature>
<accession>A0ABS6JKZ4</accession>
<dbReference type="PANTHER" id="PTHR30482">
    <property type="entry name" value="HIGH-AFFINITY BRANCHED-CHAIN AMINO ACID TRANSPORT SYSTEM PERMEASE"/>
    <property type="match status" value="1"/>
</dbReference>
<feature type="transmembrane region" description="Helical" evidence="6">
    <location>
        <begin position="170"/>
        <end position="189"/>
    </location>
</feature>
<keyword evidence="3 6" id="KW-0812">Transmembrane</keyword>
<proteinExistence type="predicted"/>
<gene>
    <name evidence="7" type="ORF">KS419_21645</name>
</gene>
<dbReference type="Pfam" id="PF02653">
    <property type="entry name" value="BPD_transp_2"/>
    <property type="match status" value="1"/>
</dbReference>
<feature type="transmembrane region" description="Helical" evidence="6">
    <location>
        <begin position="36"/>
        <end position="54"/>
    </location>
</feature>
<feature type="transmembrane region" description="Helical" evidence="6">
    <location>
        <begin position="219"/>
        <end position="243"/>
    </location>
</feature>
<feature type="transmembrane region" description="Helical" evidence="6">
    <location>
        <begin position="60"/>
        <end position="78"/>
    </location>
</feature>